<dbReference type="EMBL" id="PVWG01000048">
    <property type="protein sequence ID" value="PSB16042.1"/>
    <property type="molecule type" value="Genomic_DNA"/>
</dbReference>
<organism evidence="2 3">
    <name type="scientific">Phormidesmis priestleyi ULC007</name>
    <dbReference type="NCBI Taxonomy" id="1920490"/>
    <lineage>
        <taxon>Bacteria</taxon>
        <taxon>Bacillati</taxon>
        <taxon>Cyanobacteriota</taxon>
        <taxon>Cyanophyceae</taxon>
        <taxon>Leptolyngbyales</taxon>
        <taxon>Leptolyngbyaceae</taxon>
        <taxon>Phormidesmis</taxon>
    </lineage>
</organism>
<evidence type="ECO:0000313" key="2">
    <source>
        <dbReference type="EMBL" id="PSB16042.1"/>
    </source>
</evidence>
<dbReference type="InterPro" id="IPR006199">
    <property type="entry name" value="LexA_DNA-bd_dom"/>
</dbReference>
<comment type="caution">
    <text evidence="2">The sequence shown here is derived from an EMBL/GenBank/DDBJ whole genome shotgun (WGS) entry which is preliminary data.</text>
</comment>
<proteinExistence type="predicted"/>
<dbReference type="STRING" id="1920490.GCA_001895925_04579"/>
<dbReference type="InterPro" id="IPR036390">
    <property type="entry name" value="WH_DNA-bd_sf"/>
</dbReference>
<dbReference type="RefSeq" id="WP_073071468.1">
    <property type="nucleotide sequence ID" value="NZ_MPPI01000011.1"/>
</dbReference>
<reference evidence="2 3" key="2">
    <citation type="submission" date="2018-03" db="EMBL/GenBank/DDBJ databases">
        <title>The ancient ancestry and fast evolution of plastids.</title>
        <authorList>
            <person name="Moore K.R."/>
            <person name="Magnabosco C."/>
            <person name="Momper L."/>
            <person name="Gold D.A."/>
            <person name="Bosak T."/>
            <person name="Fournier G.P."/>
        </authorList>
    </citation>
    <scope>NUCLEOTIDE SEQUENCE [LARGE SCALE GENOMIC DNA]</scope>
    <source>
        <strain evidence="2 3">ULC007</strain>
    </source>
</reference>
<reference evidence="2 3" key="1">
    <citation type="submission" date="2018-02" db="EMBL/GenBank/DDBJ databases">
        <authorList>
            <person name="Cohen D.B."/>
            <person name="Kent A.D."/>
        </authorList>
    </citation>
    <scope>NUCLEOTIDE SEQUENCE [LARGE SCALE GENOMIC DNA]</scope>
    <source>
        <strain evidence="2 3">ULC007</strain>
    </source>
</reference>
<evidence type="ECO:0000259" key="1">
    <source>
        <dbReference type="Pfam" id="PF01726"/>
    </source>
</evidence>
<dbReference type="GO" id="GO:0006508">
    <property type="term" value="P:proteolysis"/>
    <property type="evidence" value="ECO:0007669"/>
    <property type="project" value="InterPro"/>
</dbReference>
<dbReference type="SUPFAM" id="SSF46785">
    <property type="entry name" value="Winged helix' DNA-binding domain"/>
    <property type="match status" value="1"/>
</dbReference>
<evidence type="ECO:0000313" key="3">
    <source>
        <dbReference type="Proteomes" id="UP000238634"/>
    </source>
</evidence>
<feature type="domain" description="LexA repressor DNA-binding" evidence="1">
    <location>
        <begin position="17"/>
        <end position="75"/>
    </location>
</feature>
<dbReference type="Proteomes" id="UP000238634">
    <property type="component" value="Unassembled WGS sequence"/>
</dbReference>
<dbReference type="GO" id="GO:0004252">
    <property type="term" value="F:serine-type endopeptidase activity"/>
    <property type="evidence" value="ECO:0007669"/>
    <property type="project" value="InterPro"/>
</dbReference>
<accession>A0A2T1D6A1</accession>
<gene>
    <name evidence="2" type="ORF">C7B65_22720</name>
</gene>
<dbReference type="AlphaFoldDB" id="A0A2T1D6A1"/>
<sequence>MKISIDSVEVEILHSDTPLTSAQAAVLDFLHNLVMEGSAQVSSSAMVKKFGFRSPLPLISRLNHLIQKGRLRLLPE</sequence>
<protein>
    <recommendedName>
        <fullName evidence="1">LexA repressor DNA-binding domain-containing protein</fullName>
    </recommendedName>
</protein>
<dbReference type="Pfam" id="PF01726">
    <property type="entry name" value="LexA_DNA_bind"/>
    <property type="match status" value="1"/>
</dbReference>
<name>A0A2T1D6A1_9CYAN</name>
<keyword evidence="3" id="KW-1185">Reference proteome</keyword>